<sequence length="91" mass="9132">MVDPAAARYPGGMTATPPDPDPDRTPGLEPGGGVQPGDTPPDSASATSGVSHHEQPPSRVAHVVTLVLAVLVVLALIGLVIAQVSGLLRVL</sequence>
<evidence type="ECO:0000313" key="4">
    <source>
        <dbReference type="Proteomes" id="UP001206128"/>
    </source>
</evidence>
<comment type="caution">
    <text evidence="3">The sequence shown here is derived from an EMBL/GenBank/DDBJ whole genome shotgun (WGS) entry which is preliminary data.</text>
</comment>
<dbReference type="Proteomes" id="UP001206128">
    <property type="component" value="Unassembled WGS sequence"/>
</dbReference>
<reference evidence="3" key="1">
    <citation type="submission" date="2022-06" db="EMBL/GenBank/DDBJ databases">
        <title>Genomic Encyclopedia of Archaeal and Bacterial Type Strains, Phase II (KMG-II): from individual species to whole genera.</title>
        <authorList>
            <person name="Goeker M."/>
        </authorList>
    </citation>
    <scope>NUCLEOTIDE SEQUENCE</scope>
    <source>
        <strain evidence="3">DSM 43935</strain>
    </source>
</reference>
<accession>A0AAE3KEU3</accession>
<keyword evidence="2" id="KW-1133">Transmembrane helix</keyword>
<protein>
    <submittedName>
        <fullName evidence="3">Uncharacterized protein</fullName>
    </submittedName>
</protein>
<gene>
    <name evidence="3" type="ORF">LX83_000599</name>
</gene>
<evidence type="ECO:0000256" key="1">
    <source>
        <dbReference type="SAM" id="MobiDB-lite"/>
    </source>
</evidence>
<proteinExistence type="predicted"/>
<keyword evidence="2" id="KW-0472">Membrane</keyword>
<dbReference type="AlphaFoldDB" id="A0AAE3KEU3"/>
<evidence type="ECO:0000313" key="3">
    <source>
        <dbReference type="EMBL" id="MCP2163759.1"/>
    </source>
</evidence>
<feature type="region of interest" description="Disordered" evidence="1">
    <location>
        <begin position="1"/>
        <end position="57"/>
    </location>
</feature>
<keyword evidence="4" id="KW-1185">Reference proteome</keyword>
<keyword evidence="2" id="KW-0812">Transmembrane</keyword>
<evidence type="ECO:0000256" key="2">
    <source>
        <dbReference type="SAM" id="Phobius"/>
    </source>
</evidence>
<name>A0AAE3KEU3_9PSEU</name>
<feature type="transmembrane region" description="Helical" evidence="2">
    <location>
        <begin position="60"/>
        <end position="82"/>
    </location>
</feature>
<dbReference type="InterPro" id="IPR045512">
    <property type="entry name" value="DUF6480"/>
</dbReference>
<dbReference type="EMBL" id="JAMTCK010000001">
    <property type="protein sequence ID" value="MCP2163759.1"/>
    <property type="molecule type" value="Genomic_DNA"/>
</dbReference>
<dbReference type="Pfam" id="PF20088">
    <property type="entry name" value="DUF6480"/>
    <property type="match status" value="1"/>
</dbReference>
<organism evidence="3 4">
    <name type="scientific">Goodfellowiella coeruleoviolacea</name>
    <dbReference type="NCBI Taxonomy" id="334858"/>
    <lineage>
        <taxon>Bacteria</taxon>
        <taxon>Bacillati</taxon>
        <taxon>Actinomycetota</taxon>
        <taxon>Actinomycetes</taxon>
        <taxon>Pseudonocardiales</taxon>
        <taxon>Pseudonocardiaceae</taxon>
        <taxon>Goodfellowiella</taxon>
    </lineage>
</organism>